<reference evidence="2" key="1">
    <citation type="submission" date="2021-06" db="EMBL/GenBank/DDBJ databases">
        <authorList>
            <person name="Kallberg Y."/>
            <person name="Tangrot J."/>
            <person name="Rosling A."/>
        </authorList>
    </citation>
    <scope>NUCLEOTIDE SEQUENCE</scope>
    <source>
        <strain evidence="2">MA453B</strain>
    </source>
</reference>
<dbReference type="PANTHER" id="PTHR13318">
    <property type="entry name" value="PARTNER OF PAIRED, ISOFORM B-RELATED"/>
    <property type="match status" value="1"/>
</dbReference>
<evidence type="ECO:0000313" key="2">
    <source>
        <dbReference type="EMBL" id="CAG8652997.1"/>
    </source>
</evidence>
<dbReference type="Proteomes" id="UP000789405">
    <property type="component" value="Unassembled WGS sequence"/>
</dbReference>
<accession>A0A9N9DU59</accession>
<dbReference type="InterPro" id="IPR057207">
    <property type="entry name" value="FBXL15_LRR"/>
</dbReference>
<keyword evidence="3" id="KW-1185">Reference proteome</keyword>
<dbReference type="InterPro" id="IPR032675">
    <property type="entry name" value="LRR_dom_sf"/>
</dbReference>
<dbReference type="EMBL" id="CAJVPY010005923">
    <property type="protein sequence ID" value="CAG8652997.1"/>
    <property type="molecule type" value="Genomic_DNA"/>
</dbReference>
<feature type="domain" description="F-box/LRR-repeat protein 15-like leucin rich repeat" evidence="1">
    <location>
        <begin position="55"/>
        <end position="187"/>
    </location>
</feature>
<dbReference type="Pfam" id="PF25372">
    <property type="entry name" value="DUF7885"/>
    <property type="match status" value="1"/>
</dbReference>
<dbReference type="SMART" id="SM00367">
    <property type="entry name" value="LRR_CC"/>
    <property type="match status" value="5"/>
</dbReference>
<dbReference type="GO" id="GO:0031146">
    <property type="term" value="P:SCF-dependent proteasomal ubiquitin-dependent protein catabolic process"/>
    <property type="evidence" value="ECO:0007669"/>
    <property type="project" value="TreeGrafter"/>
</dbReference>
<dbReference type="InterPro" id="IPR006553">
    <property type="entry name" value="Leu-rich_rpt_Cys-con_subtyp"/>
</dbReference>
<dbReference type="OrthoDB" id="550575at2759"/>
<dbReference type="GO" id="GO:0019005">
    <property type="term" value="C:SCF ubiquitin ligase complex"/>
    <property type="evidence" value="ECO:0007669"/>
    <property type="project" value="TreeGrafter"/>
</dbReference>
<comment type="caution">
    <text evidence="2">The sequence shown here is derived from an EMBL/GenBank/DDBJ whole genome shotgun (WGS) entry which is preliminary data.</text>
</comment>
<evidence type="ECO:0000313" key="3">
    <source>
        <dbReference type="Proteomes" id="UP000789405"/>
    </source>
</evidence>
<dbReference type="AlphaFoldDB" id="A0A9N9DU59"/>
<dbReference type="Gene3D" id="3.80.10.10">
    <property type="entry name" value="Ribonuclease Inhibitor"/>
    <property type="match status" value="1"/>
</dbReference>
<organism evidence="2 3">
    <name type="scientific">Dentiscutata erythropus</name>
    <dbReference type="NCBI Taxonomy" id="1348616"/>
    <lineage>
        <taxon>Eukaryota</taxon>
        <taxon>Fungi</taxon>
        <taxon>Fungi incertae sedis</taxon>
        <taxon>Mucoromycota</taxon>
        <taxon>Glomeromycotina</taxon>
        <taxon>Glomeromycetes</taxon>
        <taxon>Diversisporales</taxon>
        <taxon>Gigasporaceae</taxon>
        <taxon>Dentiscutata</taxon>
    </lineage>
</organism>
<name>A0A9N9DU59_9GLOM</name>
<gene>
    <name evidence="2" type="ORF">DERYTH_LOCUS10285</name>
</gene>
<evidence type="ECO:0000259" key="1">
    <source>
        <dbReference type="Pfam" id="PF25372"/>
    </source>
</evidence>
<dbReference type="SUPFAM" id="SSF52047">
    <property type="entry name" value="RNI-like"/>
    <property type="match status" value="1"/>
</dbReference>
<proteinExistence type="predicted"/>
<sequence>MVYLKLAGLKISDALLSEILYSCPNINFLILDRSYGFSNIPIMPQGGAPKGPEIAKYCPKLLHMSLDTCTAITDRCISEITQSCPNLKYINLTSLYRDSNIFSASVIEIARSCPNLVYLNLNGQSSINDESICVIARSCVNLQHLDLSFNEIITDEAICAIATGCPDMRNYFLEGCERITDKSIKKIAHPFMFKHSES</sequence>
<protein>
    <submittedName>
        <fullName evidence="2">18387_t:CDS:1</fullName>
    </submittedName>
</protein>